<dbReference type="Proteomes" id="UP000092461">
    <property type="component" value="Unassembled WGS sequence"/>
</dbReference>
<dbReference type="Gene3D" id="2.30.42.10">
    <property type="match status" value="1"/>
</dbReference>
<evidence type="ECO:0000313" key="3">
    <source>
        <dbReference type="EnsemblMetazoa" id="LLOJ001524-PA"/>
    </source>
</evidence>
<dbReference type="PANTHER" id="PTHR14191">
    <property type="entry name" value="PDZ DOMAIN CONTAINING PROTEIN"/>
    <property type="match status" value="1"/>
</dbReference>
<protein>
    <recommendedName>
        <fullName evidence="2">PDZ domain-containing protein</fullName>
    </recommendedName>
</protein>
<dbReference type="InterPro" id="IPR051067">
    <property type="entry name" value="NHER"/>
</dbReference>
<name>A0A1B0EW38_LUTLO</name>
<dbReference type="GO" id="GO:0072659">
    <property type="term" value="P:protein localization to plasma membrane"/>
    <property type="evidence" value="ECO:0007669"/>
    <property type="project" value="TreeGrafter"/>
</dbReference>
<reference evidence="3" key="1">
    <citation type="submission" date="2020-05" db="UniProtKB">
        <authorList>
            <consortium name="EnsemblMetazoa"/>
        </authorList>
    </citation>
    <scope>IDENTIFICATION</scope>
    <source>
        <strain evidence="3">Jacobina</strain>
    </source>
</reference>
<organism evidence="3 4">
    <name type="scientific">Lutzomyia longipalpis</name>
    <name type="common">Sand fly</name>
    <dbReference type="NCBI Taxonomy" id="7200"/>
    <lineage>
        <taxon>Eukaryota</taxon>
        <taxon>Metazoa</taxon>
        <taxon>Ecdysozoa</taxon>
        <taxon>Arthropoda</taxon>
        <taxon>Hexapoda</taxon>
        <taxon>Insecta</taxon>
        <taxon>Pterygota</taxon>
        <taxon>Neoptera</taxon>
        <taxon>Endopterygota</taxon>
        <taxon>Diptera</taxon>
        <taxon>Nematocera</taxon>
        <taxon>Psychodoidea</taxon>
        <taxon>Psychodidae</taxon>
        <taxon>Lutzomyia</taxon>
        <taxon>Lutzomyia</taxon>
    </lineage>
</organism>
<dbReference type="GO" id="GO:0016324">
    <property type="term" value="C:apical plasma membrane"/>
    <property type="evidence" value="ECO:0007669"/>
    <property type="project" value="TreeGrafter"/>
</dbReference>
<sequence>MIINFQESRFLPPVPPKPPKRGILKGPRINVASTIEETPNIPSPDSSSILMRNTLQNEVITYHNVPLKGFAGNGGDNQSNSSMMNTLHIITSPSPSAESLTDTTTNSSFATPPFSLSPVGESQGFHRWSRVQAFEELSLPLPPIKLVNLPPPRELVIKRQKTPRNDFGFSLRKAICLDRSASLFSPVFRPVIFAEPGAQGNATGLLPGDRLIKVNGVSVEDLPRETIIEMIRNSGESVTVQVQPVGELVELSRRCMTNSSDETDRVGTSVSNCNTLRRSASKRFKSELG</sequence>
<dbReference type="EMBL" id="AJWK01005293">
    <property type="status" value="NOT_ANNOTATED_CDS"/>
    <property type="molecule type" value="Genomic_DNA"/>
</dbReference>
<keyword evidence="1" id="KW-0677">Repeat</keyword>
<dbReference type="PANTHER" id="PTHR14191:SF4">
    <property type="entry name" value="NA(+)_H(+) EXCHANGE REGULATORY COFACTOR NHE-RF2"/>
    <property type="match status" value="1"/>
</dbReference>
<dbReference type="CDD" id="cd06747">
    <property type="entry name" value="PDZ_MYO18-like"/>
    <property type="match status" value="1"/>
</dbReference>
<dbReference type="SUPFAM" id="SSF50156">
    <property type="entry name" value="PDZ domain-like"/>
    <property type="match status" value="1"/>
</dbReference>
<proteinExistence type="predicted"/>
<evidence type="ECO:0000256" key="1">
    <source>
        <dbReference type="ARBA" id="ARBA00022737"/>
    </source>
</evidence>
<accession>A0A1B0EW38</accession>
<dbReference type="Pfam" id="PF00595">
    <property type="entry name" value="PDZ"/>
    <property type="match status" value="1"/>
</dbReference>
<evidence type="ECO:0000313" key="4">
    <source>
        <dbReference type="Proteomes" id="UP000092461"/>
    </source>
</evidence>
<dbReference type="EMBL" id="AJWK01005292">
    <property type="status" value="NOT_ANNOTATED_CDS"/>
    <property type="molecule type" value="Genomic_DNA"/>
</dbReference>
<dbReference type="VEuPathDB" id="VectorBase:LLOJ001524"/>
<dbReference type="PROSITE" id="PS50106">
    <property type="entry name" value="PDZ"/>
    <property type="match status" value="1"/>
</dbReference>
<dbReference type="SMART" id="SM00228">
    <property type="entry name" value="PDZ"/>
    <property type="match status" value="1"/>
</dbReference>
<dbReference type="InterPro" id="IPR036034">
    <property type="entry name" value="PDZ_sf"/>
</dbReference>
<dbReference type="FunFam" id="2.30.42.10:FF:000059">
    <property type="entry name" value="unconventional myosin-XVIIIa isoform X1"/>
    <property type="match status" value="1"/>
</dbReference>
<dbReference type="EnsemblMetazoa" id="LLOJ001524-RA">
    <property type="protein sequence ID" value="LLOJ001524-PA"/>
    <property type="gene ID" value="LLOJ001524"/>
</dbReference>
<evidence type="ECO:0000259" key="2">
    <source>
        <dbReference type="PROSITE" id="PS50106"/>
    </source>
</evidence>
<dbReference type="GO" id="GO:0005102">
    <property type="term" value="F:signaling receptor binding"/>
    <property type="evidence" value="ECO:0007669"/>
    <property type="project" value="TreeGrafter"/>
</dbReference>
<feature type="domain" description="PDZ" evidence="2">
    <location>
        <begin position="156"/>
        <end position="246"/>
    </location>
</feature>
<dbReference type="AlphaFoldDB" id="A0A1B0EW38"/>
<dbReference type="GO" id="GO:0043495">
    <property type="term" value="F:protein-membrane adaptor activity"/>
    <property type="evidence" value="ECO:0007669"/>
    <property type="project" value="TreeGrafter"/>
</dbReference>
<dbReference type="InterPro" id="IPR001478">
    <property type="entry name" value="PDZ"/>
</dbReference>
<dbReference type="VEuPathDB" id="VectorBase:LLONM1_007026"/>
<keyword evidence="4" id="KW-1185">Reference proteome</keyword>